<accession>A0A368XUD0</accession>
<evidence type="ECO:0000313" key="1">
    <source>
        <dbReference type="EMBL" id="RCW70147.1"/>
    </source>
</evidence>
<dbReference type="AlphaFoldDB" id="A0A368XUD0"/>
<dbReference type="Gene3D" id="3.40.50.10110">
    <property type="entry name" value="DNA polymerase III subunit chi"/>
    <property type="match status" value="1"/>
</dbReference>
<sequence>MTEIAFHFNAPDKLAYACRLLRKAVAGGARAVVSGPDDMLARLDQQLWTFSALDFVPHCMLGSSPDRVLAASPVVLAVDVLQAPALPVLVNLADLVPAGFERFERLIEVVSNDEEDRALARGRWKHYVARGYTIVRHDLELKE</sequence>
<dbReference type="Pfam" id="PF04364">
    <property type="entry name" value="DNA_pol3_chi"/>
    <property type="match status" value="1"/>
</dbReference>
<dbReference type="SUPFAM" id="SSF102400">
    <property type="entry name" value="DNA polymerase III chi subunit"/>
    <property type="match status" value="1"/>
</dbReference>
<dbReference type="EMBL" id="QPJK01000005">
    <property type="protein sequence ID" value="RCW70147.1"/>
    <property type="molecule type" value="Genomic_DNA"/>
</dbReference>
<keyword evidence="2" id="KW-1185">Reference proteome</keyword>
<dbReference type="NCBIfam" id="NF004348">
    <property type="entry name" value="PRK05728.1-5"/>
    <property type="match status" value="1"/>
</dbReference>
<protein>
    <submittedName>
        <fullName evidence="1">DNA polymerase III chi subunit</fullName>
    </submittedName>
</protein>
<dbReference type="GO" id="GO:0032298">
    <property type="term" value="P:positive regulation of DNA-templated DNA replication initiation"/>
    <property type="evidence" value="ECO:0007669"/>
    <property type="project" value="TreeGrafter"/>
</dbReference>
<organism evidence="1 2">
    <name type="scientific">Pseudorhodoferax soli</name>
    <dbReference type="NCBI Taxonomy" id="545864"/>
    <lineage>
        <taxon>Bacteria</taxon>
        <taxon>Pseudomonadati</taxon>
        <taxon>Pseudomonadota</taxon>
        <taxon>Betaproteobacteria</taxon>
        <taxon>Burkholderiales</taxon>
        <taxon>Comamonadaceae</taxon>
    </lineage>
</organism>
<dbReference type="OrthoDB" id="5297568at2"/>
<name>A0A368XUD0_9BURK</name>
<dbReference type="PANTHER" id="PTHR38767">
    <property type="entry name" value="DNA POLYMERASE III SUBUNIT CHI"/>
    <property type="match status" value="1"/>
</dbReference>
<dbReference type="PANTHER" id="PTHR38767:SF1">
    <property type="entry name" value="DNA POLYMERASE III SUBUNIT CHI"/>
    <property type="match status" value="1"/>
</dbReference>
<dbReference type="GO" id="GO:0003887">
    <property type="term" value="F:DNA-directed DNA polymerase activity"/>
    <property type="evidence" value="ECO:0007669"/>
    <property type="project" value="InterPro"/>
</dbReference>
<dbReference type="Proteomes" id="UP000252884">
    <property type="component" value="Unassembled WGS sequence"/>
</dbReference>
<comment type="caution">
    <text evidence="1">The sequence shown here is derived from an EMBL/GenBank/DDBJ whole genome shotgun (WGS) entry which is preliminary data.</text>
</comment>
<proteinExistence type="predicted"/>
<dbReference type="RefSeq" id="WP_114469120.1">
    <property type="nucleotide sequence ID" value="NZ_QPJK01000005.1"/>
</dbReference>
<gene>
    <name evidence="1" type="ORF">DES41_10585</name>
</gene>
<dbReference type="InterPro" id="IPR007459">
    <property type="entry name" value="DNA_pol3_chi"/>
</dbReference>
<evidence type="ECO:0000313" key="2">
    <source>
        <dbReference type="Proteomes" id="UP000252884"/>
    </source>
</evidence>
<dbReference type="InterPro" id="IPR036768">
    <property type="entry name" value="PolIII_chi_sf"/>
</dbReference>
<reference evidence="1 2" key="1">
    <citation type="submission" date="2018-07" db="EMBL/GenBank/DDBJ databases">
        <title>Genomic Encyclopedia of Type Strains, Phase IV (KMG-IV): sequencing the most valuable type-strain genomes for metagenomic binning, comparative biology and taxonomic classification.</title>
        <authorList>
            <person name="Goeker M."/>
        </authorList>
    </citation>
    <scope>NUCLEOTIDE SEQUENCE [LARGE SCALE GENOMIC DNA]</scope>
    <source>
        <strain evidence="1 2">DSM 21634</strain>
    </source>
</reference>
<dbReference type="GO" id="GO:0006260">
    <property type="term" value="P:DNA replication"/>
    <property type="evidence" value="ECO:0007669"/>
    <property type="project" value="InterPro"/>
</dbReference>
<dbReference type="GO" id="GO:0003677">
    <property type="term" value="F:DNA binding"/>
    <property type="evidence" value="ECO:0007669"/>
    <property type="project" value="InterPro"/>
</dbReference>